<evidence type="ECO:0000259" key="6">
    <source>
        <dbReference type="PROSITE" id="PS51783"/>
    </source>
</evidence>
<feature type="region of interest" description="Disordered" evidence="4">
    <location>
        <begin position="15"/>
        <end position="38"/>
    </location>
</feature>
<protein>
    <submittedName>
        <fullName evidence="7">BEACH domain-containing protein lvsA isoform X1</fullName>
    </submittedName>
</protein>
<comment type="caution">
    <text evidence="7">The sequence shown here is derived from an EMBL/GenBank/DDBJ whole genome shotgun (WGS) entry which is preliminary data.</text>
</comment>
<evidence type="ECO:0000256" key="4">
    <source>
        <dbReference type="SAM" id="MobiDB-lite"/>
    </source>
</evidence>
<dbReference type="InterPro" id="IPR019775">
    <property type="entry name" value="WD40_repeat_CS"/>
</dbReference>
<dbReference type="InterPro" id="IPR013320">
    <property type="entry name" value="ConA-like_dom_sf"/>
</dbReference>
<evidence type="ECO:0000256" key="3">
    <source>
        <dbReference type="PROSITE-ProRule" id="PRU00221"/>
    </source>
</evidence>
<dbReference type="Pfam" id="PF00400">
    <property type="entry name" value="WD40"/>
    <property type="match status" value="2"/>
</dbReference>
<dbReference type="Pfam" id="PF02138">
    <property type="entry name" value="Beach"/>
    <property type="match status" value="1"/>
</dbReference>
<dbReference type="InterPro" id="IPR011993">
    <property type="entry name" value="PH-like_dom_sf"/>
</dbReference>
<dbReference type="EMBL" id="SWLB01000024">
    <property type="protein sequence ID" value="KAF3322882.1"/>
    <property type="molecule type" value="Genomic_DNA"/>
</dbReference>
<dbReference type="InterPro" id="IPR001680">
    <property type="entry name" value="WD40_rpt"/>
</dbReference>
<dbReference type="FunFam" id="1.10.1540.10:FF:000002">
    <property type="entry name" value="WD repeat and FYVE domain containing 3"/>
    <property type="match status" value="1"/>
</dbReference>
<dbReference type="InterPro" id="IPR036372">
    <property type="entry name" value="BEACH_dom_sf"/>
</dbReference>
<accession>A0A833QJK3</accession>
<dbReference type="SMART" id="SM01026">
    <property type="entry name" value="Beach"/>
    <property type="match status" value="1"/>
</dbReference>
<proteinExistence type="predicted"/>
<dbReference type="Gene3D" id="1.10.1540.10">
    <property type="entry name" value="BEACH domain"/>
    <property type="match status" value="1"/>
</dbReference>
<reference evidence="7" key="1">
    <citation type="submission" date="2020-01" db="EMBL/GenBank/DDBJ databases">
        <title>Genome sequence of Kobresia littledalei, the first chromosome-level genome in the family Cyperaceae.</title>
        <authorList>
            <person name="Qu G."/>
        </authorList>
    </citation>
    <scope>NUCLEOTIDE SEQUENCE</scope>
    <source>
        <strain evidence="7">C.B.Clarke</strain>
        <tissue evidence="7">Leaf</tissue>
    </source>
</reference>
<dbReference type="InterPro" id="IPR036322">
    <property type="entry name" value="WD40_repeat_dom_sf"/>
</dbReference>
<feature type="region of interest" description="Disordered" evidence="4">
    <location>
        <begin position="478"/>
        <end position="503"/>
    </location>
</feature>
<feature type="compositionally biased region" description="Polar residues" evidence="4">
    <location>
        <begin position="430"/>
        <end position="449"/>
    </location>
</feature>
<dbReference type="CDD" id="cd06071">
    <property type="entry name" value="Beach"/>
    <property type="match status" value="1"/>
</dbReference>
<dbReference type="InterPro" id="IPR051944">
    <property type="entry name" value="BEACH_domain_protein"/>
</dbReference>
<evidence type="ECO:0000313" key="7">
    <source>
        <dbReference type="EMBL" id="KAF3322882.1"/>
    </source>
</evidence>
<dbReference type="InterPro" id="IPR016024">
    <property type="entry name" value="ARM-type_fold"/>
</dbReference>
<feature type="domain" description="BEACH-type PH" evidence="6">
    <location>
        <begin position="2776"/>
        <end position="2947"/>
    </location>
</feature>
<dbReference type="Pfam" id="PF14844">
    <property type="entry name" value="PH_BEACH"/>
    <property type="match status" value="1"/>
</dbReference>
<dbReference type="InterPro" id="IPR000409">
    <property type="entry name" value="BEACH_dom"/>
</dbReference>
<dbReference type="PROSITE" id="PS50294">
    <property type="entry name" value="WD_REPEATS_REGION"/>
    <property type="match status" value="2"/>
</dbReference>
<name>A0A833QJK3_9POAL</name>
<feature type="region of interest" description="Disordered" evidence="4">
    <location>
        <begin position="430"/>
        <end position="456"/>
    </location>
</feature>
<dbReference type="SUPFAM" id="SSF48371">
    <property type="entry name" value="ARM repeat"/>
    <property type="match status" value="2"/>
</dbReference>
<dbReference type="PANTHER" id="PTHR46108:SF4">
    <property type="entry name" value="BLUE CHEESE"/>
    <property type="match status" value="1"/>
</dbReference>
<feature type="region of interest" description="Disordered" evidence="4">
    <location>
        <begin position="2734"/>
        <end position="2758"/>
    </location>
</feature>
<feature type="region of interest" description="Disordered" evidence="4">
    <location>
        <begin position="2637"/>
        <end position="2701"/>
    </location>
</feature>
<dbReference type="Gene3D" id="2.30.29.30">
    <property type="entry name" value="Pleckstrin-homology domain (PH domain)/Phosphotyrosine-binding domain (PTB)"/>
    <property type="match status" value="1"/>
</dbReference>
<organism evidence="7 8">
    <name type="scientific">Carex littledalei</name>
    <dbReference type="NCBI Taxonomy" id="544730"/>
    <lineage>
        <taxon>Eukaryota</taxon>
        <taxon>Viridiplantae</taxon>
        <taxon>Streptophyta</taxon>
        <taxon>Embryophyta</taxon>
        <taxon>Tracheophyta</taxon>
        <taxon>Spermatophyta</taxon>
        <taxon>Magnoliopsida</taxon>
        <taxon>Liliopsida</taxon>
        <taxon>Poales</taxon>
        <taxon>Cyperaceae</taxon>
        <taxon>Cyperoideae</taxon>
        <taxon>Cariceae</taxon>
        <taxon>Carex</taxon>
        <taxon>Carex subgen. Euthyceras</taxon>
    </lineage>
</organism>
<dbReference type="Proteomes" id="UP000623129">
    <property type="component" value="Unassembled WGS sequence"/>
</dbReference>
<feature type="repeat" description="WD" evidence="3">
    <location>
        <begin position="3396"/>
        <end position="3437"/>
    </location>
</feature>
<dbReference type="SUPFAM" id="SSF49899">
    <property type="entry name" value="Concanavalin A-like lectins/glucanases"/>
    <property type="match status" value="1"/>
</dbReference>
<sequence length="3600" mass="399273">MMRWSTLLKDIKEKVGLSGAEPQTDGVQSSGTQQGHPFVYPNNQHLPVALAPVSASAVSDASWVDSYQPGTASPSWSPARGKHELESAFRKFWEEFRSSSSEKEKEKALAYAVEAFCRLVRQQSSVAQIVNKLVESHIFCFVLGRAFEADVKKLRGEKTKTKEPLNVSEVMSFFTEVTNDGICPGSNILYAVEVLVTGPTDKQHLLDTGILGSLIYILQGLLSIDESYIKESAPDDGGPASEEKQTDSYTSRVRRLEIEGSVVHIMKALASHPLAAQCMAEDGTLELLFHIVSNGSLNVFSQLRQGLVPLHTVQLYRHAMQILGLVLVNDNGSLAKYIRDKSLIKCLLMAIKDFNPEKCDAAYTMGIVDLLLECVELSHRSGNLFPIDGASGAMGPIKLRDEIHNAHGYQFLVQFALTLSNIHKRQISSNSPFQDEASNSDDFSGTQPGDVSPSSSISPALSRLLDVLVNLSQTGPLELRSKTTKGGRSRPPSSDRLTDEVEKGSSKVKDLEAIQMLQDIFLKADNTEVQLEVLNRMFKIFSSHLENYKLCQELRTVPLFILNMAGFPSSLQEIILKILEYAVTVVNCIPEQELLSLCCLLQQPIMTSLRQTILSFFVKLLSFDQQYKKVLREVGVLEVLLDDLKQHKILLGFDQHSKFSTLVDKKTHLVPATSGFQKHIDGKDVILSSPKLVASAAARLLIFEDEGTVGVAWDCLFHLLKRAEANQQAFRAANGVSIVQPFLISDSHRNGVLRLLSCLIIEDAFQAHPEELGGLIEIVKSGMVTSVAGSQYKLQDDAKCDILGALWRILSANVSAQRVFGEATGFSLLLTMLHGFQSDTESQHSSVHSHMRVFTFLLRATTAGVCNNHINRIRVHNIISSHTFYDLLCESGLLSVDCEKQVIFLLLELAFEIVNTPTNELQQNNATLLNNAFHDDNVSAFSAVSLGISRVERERIYNASAIAVLIRALLLFTPKVQRDFLGFIEILASAGPFNQENLTSVGCVGLLLETISPFLDSPSPILNHALRIVEVLGAYRLSSSELRLLVRYILQLKAKNSGNLLVCMMGKLIQMEDLRSGAVSLASFVEMDMTKTGHASVQVSLGERTWPPASGYSFICWFQFKNLFKSKEYEPSKGVGKRNASNTPQILRLFSVSSVDDGNTLFAELYLHENGVFTLATSNSSSLSIPGLEIEEGTWHHLAVVHSKPNALAGLFQASVAHLYIDGKLRHTGKLGYAPSPMGKSLQVTLGTPAARGRASDLTWKLRSCYLFEEVLTPGAICLMYILGQGYRGLFQDSDLLRFVPNQACGGEVMAILNSLEVELPASSSASQRGGGEGSVRGGSARMESNGIVWDYERLRSLVSQITGKKLIFAFDGTSSDAFRTSGTLSLLNLVDPTSAAASPIGGIPRFGRLSGDVFICHQLAIGHSLQTVGGMAVVLALVEAATTREMLHMALELLALSLQQNQRNMRDMQNLRGYHLLALFLHRRMSLFDMQSLDIFFRIAACEASLPEPPKPIVSRTASFAAGISAEAGLDDISLPKFSDDSMSVGSHGEDSFSHLSELESTELSGETSNCIVLSNPDMVEHVLLDWTLWVTAPISIQITLLGFLERMVSMHGFRNHNLTILRQINLVQHLLVTLQRGDVEVPVLEKLVVLLGVILEDGFLNSELELVVKFVTMTFDPPPRANHQVVREAMGKHIIVRNMLLEVLIDLQVTINAEELLEQWHKIVSSRLIAFFLDEAVHPTSMRWIMTLIGVCLSSSATFVQRFRASFGFQELTRVLPSFFDSPEIYYILFCLVFGKSVYPRVPEVRMLDFHALMPSDGNFGELQFVDLLETVVAMAKSAFDRLSVRSMLAYQNGNLSHLNGSLASDLVEATNDLAGGDLQGEALMHKTYAARLMSGEAAAPAVTTSILRFMVDLAKMCPPFSVACRRLEFLENCVDLYFSCVRADCALRMAKDLQRKAIDEKILNDMDDNGSSKDTFTSLPADQEQSAKTSMSLGSSPQEQNSTSSDEPAGSLTPPDGTTETKHDNSHQTEPIKSTNKEDELEQQQDHGKTQPVNPNVTVDIALVDDSPNSASLNLINSPVLSEKSNSKATTPLASPVGMITSWLSGSAEKPPLAPSVISSVNDSELTADPKLGSHGTQLTGSLLFPISSRILLEMDDMGYDGGPCSAGATAVLDFVAQILADIVAEQAKAHSTVESILESVPLFVDAESLLVFQGLCLGRVVNFLERRLLRDDDEDTFKKLDKAKWSSNLDALCYMIVDRVYMGSFPMALGVLRTLEFLLSMLQLANKDGRIEEVTPMGKGLLSITRSTRQLEAYIYSILKNTNRMIMYCFLPTYLVSIGEDELLSGAGFQADSRRSPLAKKASKDGVAIDICTVLQLLIANKRLILCPSNGDKDVICCLLVNLIVLLRDKRLTAQNLAVDLMKYLLLHRRQMFEEMLMLRSDQGGQAYDVLRGGFDKLLTGSVSMFFEWFNGSEHVVNRALDQCASIMWHRYITDSYKFPGVRIKGFETRRKRDMGKRSKEAVKLDEKHWELMDKRRENLEEVRNNMSTLLRKIRQDKYGWVLHAESEWQNQLQQLVHERGVFPVRKPFVDPEWQLCPVEGPYRMRKKLERCKFRVDTIQSLLKNGLRLEDVTVTNEEPESGFSGNGPTDDLGSSLNALNDSVDQKETDGGTSGFYEGGDEDIGFRTEPGSLGWNDDRASSINEASLHSAMDLGAGKSSVFSAQITDSIHPRSEVGSPRASSIRATDVKPGDEKPDSLLFDNGEYLIRPFLEPSEVIKQKYNCERVLGLDKHDGIFIIGELCLYIIENFYIDDTGCICEKASEDEPSVIDQALGVKKDVITGSEFSLKSPSSSFRGGVGASVRNLVGGRAWAYNGGAWGKEKVCGSSNLPHPWHMWKLDSVHELLKRDYQLRPVAIEIFSMDGCNDLLVFHKKEREEVFKNLTAMNLPRNSMLDTTISGSSKQEASEGGRLSRFYAKSFMKRWQTGEISNFQYLMHLNTLAGRGYSDLTQYPVFPWVLSDYESDELDLSDPQTFRKLDKPMGCQTPEGEEEFRKRYESWDDPDVPKFHYGSHYSSAGIVLFYLLRLPPFSGENQKLQGGSFDHADRLFNSVRDTWHSAAGKSNTSDVKELIPEFYYMPEFLENRFNLDLGEKQSGEKVGDVILPPWARGSVREFIWKHREALESDYVSENLHHWIDLIFGHRQRGKAAEDAVNVFYHYTYEGNVDIDSVTDLTMKASILAQINHFGQTPKQLFTKPHVQRRTDRKILPHPLRYSSYLVPQEARRTMSSISQIVTFNDKTLVAGINCVLKPVNYTEYVSWGFPDKSLRVVSYDQERLLSTHENLHGGNQIQCAGVSHDGTILVTGADDGTVAVWRFVRDGVRGQRNVVLERTLCAHTGKITCLYVSQPYSFIVTGSDDSTVIIWDLTNLVFVRQLPRFPAPISVVHVNNLTGEIITAAGILLSVWSINGDCLAVINTSQLPSDMVLSVACTTSSDWLDTNWYVTGHQSGAVKVWKMVHFLSDEASTGKNRSPRSSFSGLGLNGKLPEYRLILQKVLKAHRQPVTALCLTSDLKQLLSGDSGGHLVSWTLQDESFRAS</sequence>
<dbReference type="PROSITE" id="PS51783">
    <property type="entry name" value="PH_BEACH"/>
    <property type="match status" value="1"/>
</dbReference>
<dbReference type="Gene3D" id="2.130.10.10">
    <property type="entry name" value="YVTN repeat-like/Quinoprotein amine dehydrogenase"/>
    <property type="match status" value="1"/>
</dbReference>
<feature type="repeat" description="WD" evidence="3">
    <location>
        <begin position="3353"/>
        <end position="3377"/>
    </location>
</feature>
<evidence type="ECO:0000256" key="1">
    <source>
        <dbReference type="ARBA" id="ARBA00022574"/>
    </source>
</evidence>
<dbReference type="OrthoDB" id="26681at2759"/>
<feature type="region of interest" description="Disordered" evidence="4">
    <location>
        <begin position="1967"/>
        <end position="2058"/>
    </location>
</feature>
<dbReference type="InterPro" id="IPR011989">
    <property type="entry name" value="ARM-like"/>
</dbReference>
<evidence type="ECO:0000256" key="2">
    <source>
        <dbReference type="ARBA" id="ARBA00022737"/>
    </source>
</evidence>
<dbReference type="InterPro" id="IPR015943">
    <property type="entry name" value="WD40/YVTN_repeat-like_dom_sf"/>
</dbReference>
<keyword evidence="1 3" id="KW-0853">WD repeat</keyword>
<keyword evidence="2" id="KW-0677">Repeat</keyword>
<dbReference type="Gene3D" id="1.25.10.10">
    <property type="entry name" value="Leucine-rich Repeat Variant"/>
    <property type="match status" value="1"/>
</dbReference>
<dbReference type="SUPFAM" id="SSF81837">
    <property type="entry name" value="BEACH domain"/>
    <property type="match status" value="1"/>
</dbReference>
<feature type="domain" description="BEACH" evidence="5">
    <location>
        <begin position="2972"/>
        <end position="3264"/>
    </location>
</feature>
<gene>
    <name evidence="7" type="ORF">FCM35_KLT12871</name>
</gene>
<dbReference type="CDD" id="cd01201">
    <property type="entry name" value="PH_BEACH"/>
    <property type="match status" value="1"/>
</dbReference>
<dbReference type="PROSITE" id="PS50197">
    <property type="entry name" value="BEACH"/>
    <property type="match status" value="1"/>
</dbReference>
<feature type="repeat" description="WD" evidence="3">
    <location>
        <begin position="3559"/>
        <end position="3600"/>
    </location>
</feature>
<feature type="compositionally biased region" description="Polar residues" evidence="4">
    <location>
        <begin position="2656"/>
        <end position="2666"/>
    </location>
</feature>
<dbReference type="SMART" id="SM00320">
    <property type="entry name" value="WD40"/>
    <property type="match status" value="4"/>
</dbReference>
<dbReference type="SUPFAM" id="SSF50978">
    <property type="entry name" value="WD40 repeat-like"/>
    <property type="match status" value="1"/>
</dbReference>
<feature type="compositionally biased region" description="Polar residues" evidence="4">
    <location>
        <begin position="1975"/>
        <end position="2009"/>
    </location>
</feature>
<dbReference type="InterPro" id="IPR023362">
    <property type="entry name" value="PH-BEACH_dom"/>
</dbReference>
<dbReference type="Gene3D" id="2.60.120.200">
    <property type="match status" value="1"/>
</dbReference>
<dbReference type="PANTHER" id="PTHR46108">
    <property type="entry name" value="BLUE CHEESE"/>
    <property type="match status" value="1"/>
</dbReference>
<dbReference type="SUPFAM" id="SSF50729">
    <property type="entry name" value="PH domain-like"/>
    <property type="match status" value="1"/>
</dbReference>
<evidence type="ECO:0000259" key="5">
    <source>
        <dbReference type="PROSITE" id="PS50197"/>
    </source>
</evidence>
<feature type="compositionally biased region" description="Polar residues" evidence="4">
    <location>
        <begin position="25"/>
        <end position="38"/>
    </location>
</feature>
<dbReference type="PROSITE" id="PS00678">
    <property type="entry name" value="WD_REPEATS_1"/>
    <property type="match status" value="1"/>
</dbReference>
<dbReference type="PROSITE" id="PS50082">
    <property type="entry name" value="WD_REPEATS_2"/>
    <property type="match status" value="3"/>
</dbReference>
<evidence type="ECO:0000313" key="8">
    <source>
        <dbReference type="Proteomes" id="UP000623129"/>
    </source>
</evidence>
<keyword evidence="8" id="KW-1185">Reference proteome</keyword>